<evidence type="ECO:0000313" key="2">
    <source>
        <dbReference type="EMBL" id="SPC23260.1"/>
    </source>
</evidence>
<sequence>MVSSGFLRMDRATPDASAPAARQSHKKHIGGGPGLIPEFPGRHRPSPYPTGGTSAPQPPRPL</sequence>
<dbReference type="EMBL" id="OGUS01000142">
    <property type="protein sequence ID" value="SPC23260.1"/>
    <property type="molecule type" value="Genomic_DNA"/>
</dbReference>
<evidence type="ECO:0000256" key="1">
    <source>
        <dbReference type="SAM" id="MobiDB-lite"/>
    </source>
</evidence>
<organism evidence="2">
    <name type="scientific">Cupriavidus oxalaticus</name>
    <dbReference type="NCBI Taxonomy" id="96344"/>
    <lineage>
        <taxon>Bacteria</taxon>
        <taxon>Pseudomonadati</taxon>
        <taxon>Pseudomonadota</taxon>
        <taxon>Betaproteobacteria</taxon>
        <taxon>Burkholderiales</taxon>
        <taxon>Burkholderiaceae</taxon>
        <taxon>Cupriavidus</taxon>
    </lineage>
</organism>
<dbReference type="Proteomes" id="UP000256862">
    <property type="component" value="Plasmid CO2235_mp"/>
</dbReference>
<name>A0A375GGS6_9BURK</name>
<feature type="region of interest" description="Disordered" evidence="1">
    <location>
        <begin position="1"/>
        <end position="62"/>
    </location>
</feature>
<reference evidence="2" key="1">
    <citation type="submission" date="2018-01" db="EMBL/GenBank/DDBJ databases">
        <authorList>
            <person name="Clerissi C."/>
        </authorList>
    </citation>
    <scope>NUCLEOTIDE SEQUENCE</scope>
    <source>
        <strain evidence="2">Cupriavidus oxalaticus LMG 2235</strain>
    </source>
</reference>
<dbReference type="AlphaFoldDB" id="A0A375GGS6"/>
<accession>A0A375GGS6</accession>
<protein>
    <submittedName>
        <fullName evidence="2">Uncharacterized protein</fullName>
    </submittedName>
</protein>
<gene>
    <name evidence="2" type="ORF">CO2235_MP70038</name>
</gene>
<proteinExistence type="predicted"/>
<comment type="caution">
    <text evidence="2">The sequence shown here is derived from an EMBL/GenBank/DDBJ whole genome shotgun (WGS) entry which is preliminary data.</text>
</comment>